<dbReference type="GO" id="GO:0004016">
    <property type="term" value="F:adenylate cyclase activity"/>
    <property type="evidence" value="ECO:0007669"/>
    <property type="project" value="UniProtKB-EC"/>
</dbReference>
<feature type="region of interest" description="Disordered" evidence="13">
    <location>
        <begin position="16"/>
        <end position="341"/>
    </location>
</feature>
<dbReference type="SUPFAM" id="SSF52047">
    <property type="entry name" value="RNI-like"/>
    <property type="match status" value="1"/>
</dbReference>
<evidence type="ECO:0000256" key="1">
    <source>
        <dbReference type="ARBA" id="ARBA00001593"/>
    </source>
</evidence>
<accession>A0A6C0N189</accession>
<feature type="compositionally biased region" description="Low complexity" evidence="13">
    <location>
        <begin position="388"/>
        <end position="401"/>
    </location>
</feature>
<dbReference type="SUPFAM" id="SSF52058">
    <property type="entry name" value="L domain-like"/>
    <property type="match status" value="1"/>
</dbReference>
<feature type="compositionally biased region" description="Low complexity" evidence="13">
    <location>
        <begin position="45"/>
        <end position="54"/>
    </location>
</feature>
<dbReference type="PANTHER" id="PTHR48051:SF1">
    <property type="entry name" value="RAS SUPPRESSOR PROTEIN 1"/>
    <property type="match status" value="1"/>
</dbReference>
<dbReference type="Gene3D" id="3.60.40.10">
    <property type="entry name" value="PPM-type phosphatase domain"/>
    <property type="match status" value="1"/>
</dbReference>
<dbReference type="GO" id="GO:0005737">
    <property type="term" value="C:cytoplasm"/>
    <property type="evidence" value="ECO:0007669"/>
    <property type="project" value="TreeGrafter"/>
</dbReference>
<feature type="compositionally biased region" description="Basic and acidic residues" evidence="13">
    <location>
        <begin position="130"/>
        <end position="139"/>
    </location>
</feature>
<gene>
    <name evidence="17" type="primary">FVAC</name>
</gene>
<evidence type="ECO:0000259" key="16">
    <source>
        <dbReference type="PROSITE" id="PS51746"/>
    </source>
</evidence>
<comment type="similarity">
    <text evidence="2">Belongs to the adenylyl cyclase class-3 family.</text>
</comment>
<evidence type="ECO:0000256" key="4">
    <source>
        <dbReference type="ARBA" id="ARBA00021420"/>
    </source>
</evidence>
<dbReference type="InterPro" id="IPR055071">
    <property type="entry name" value="RA_PHLPP-like"/>
</dbReference>
<dbReference type="SUPFAM" id="SSF55073">
    <property type="entry name" value="Nucleotide cyclase"/>
    <property type="match status" value="1"/>
</dbReference>
<dbReference type="InterPro" id="IPR036457">
    <property type="entry name" value="PPM-type-like_dom_sf"/>
</dbReference>
<dbReference type="InterPro" id="IPR001611">
    <property type="entry name" value="Leu-rich_rpt"/>
</dbReference>
<evidence type="ECO:0000256" key="6">
    <source>
        <dbReference type="ARBA" id="ARBA00022723"/>
    </source>
</evidence>
<keyword evidence="6" id="KW-0479">Metal-binding</keyword>
<name>A0A6C0N189_FLAVE</name>
<dbReference type="SMART" id="SM00044">
    <property type="entry name" value="CYCc"/>
    <property type="match status" value="1"/>
</dbReference>
<evidence type="ECO:0000256" key="10">
    <source>
        <dbReference type="ARBA" id="ARBA00023239"/>
    </source>
</evidence>
<dbReference type="Pfam" id="PF23010">
    <property type="entry name" value="RA_3"/>
    <property type="match status" value="1"/>
</dbReference>
<evidence type="ECO:0000256" key="5">
    <source>
        <dbReference type="ARBA" id="ARBA00022614"/>
    </source>
</evidence>
<dbReference type="InterPro" id="IPR032675">
    <property type="entry name" value="LRR_dom_sf"/>
</dbReference>
<dbReference type="InterPro" id="IPR029787">
    <property type="entry name" value="Nucleotide_cyclase"/>
</dbReference>
<dbReference type="SMART" id="SM00369">
    <property type="entry name" value="LRR_TYP"/>
    <property type="match status" value="10"/>
</dbReference>
<evidence type="ECO:0000256" key="8">
    <source>
        <dbReference type="ARBA" id="ARBA00022842"/>
    </source>
</evidence>
<keyword evidence="5" id="KW-0433">Leucine-rich repeat</keyword>
<dbReference type="PROSITE" id="PS51746">
    <property type="entry name" value="PPM_2"/>
    <property type="match status" value="1"/>
</dbReference>
<dbReference type="InterPro" id="IPR000159">
    <property type="entry name" value="RA_dom"/>
</dbReference>
<evidence type="ECO:0000256" key="3">
    <source>
        <dbReference type="ARBA" id="ARBA00012201"/>
    </source>
</evidence>
<dbReference type="GO" id="GO:0046872">
    <property type="term" value="F:metal ion binding"/>
    <property type="evidence" value="ECO:0007669"/>
    <property type="project" value="UniProtKB-KW"/>
</dbReference>
<comment type="catalytic activity">
    <reaction evidence="1">
        <text>ATP = 3',5'-cyclic AMP + diphosphate</text>
        <dbReference type="Rhea" id="RHEA:15389"/>
        <dbReference type="ChEBI" id="CHEBI:30616"/>
        <dbReference type="ChEBI" id="CHEBI:33019"/>
        <dbReference type="ChEBI" id="CHEBI:58165"/>
        <dbReference type="EC" id="4.6.1.1"/>
    </reaction>
</comment>
<dbReference type="EMBL" id="MN952233">
    <property type="protein sequence ID" value="QHW03306.1"/>
    <property type="molecule type" value="Genomic_DNA"/>
</dbReference>
<evidence type="ECO:0000259" key="15">
    <source>
        <dbReference type="PROSITE" id="PS50200"/>
    </source>
</evidence>
<evidence type="ECO:0000256" key="7">
    <source>
        <dbReference type="ARBA" id="ARBA00022737"/>
    </source>
</evidence>
<keyword evidence="8" id="KW-0460">Magnesium</keyword>
<feature type="compositionally biased region" description="Basic and acidic residues" evidence="13">
    <location>
        <begin position="192"/>
        <end position="201"/>
    </location>
</feature>
<protein>
    <recommendedName>
        <fullName evidence="4">Adenylate cyclase</fullName>
        <ecNumber evidence="3">4.6.1.1</ecNumber>
    </recommendedName>
    <alternativeName>
        <fullName evidence="11">ATP pyrophosphate-lyase</fullName>
    </alternativeName>
    <alternativeName>
        <fullName evidence="12">Adenylyl cyclase</fullName>
    </alternativeName>
</protein>
<dbReference type="CDD" id="cd00143">
    <property type="entry name" value="PP2Cc"/>
    <property type="match status" value="1"/>
</dbReference>
<feature type="compositionally biased region" description="Low complexity" evidence="13">
    <location>
        <begin position="62"/>
        <end position="76"/>
    </location>
</feature>
<evidence type="ECO:0000256" key="9">
    <source>
        <dbReference type="ARBA" id="ARBA00022998"/>
    </source>
</evidence>
<feature type="domain" description="PPM-type phosphatase" evidence="16">
    <location>
        <begin position="1121"/>
        <end position="1398"/>
    </location>
</feature>
<dbReference type="Pfam" id="PF00211">
    <property type="entry name" value="Guanylate_cyc"/>
    <property type="match status" value="1"/>
</dbReference>
<dbReference type="CDD" id="cd17214">
    <property type="entry name" value="RA_CYR1_like"/>
    <property type="match status" value="1"/>
</dbReference>
<feature type="domain" description="Guanylate cyclase" evidence="14">
    <location>
        <begin position="1447"/>
        <end position="1583"/>
    </location>
</feature>
<dbReference type="InterPro" id="IPR055414">
    <property type="entry name" value="LRR_R13L4/SHOC2-like"/>
</dbReference>
<sequence>MSSTTEIEFRIIDVVDGTGQSTILPEMDLPPNRNSDIAPWDEPPSISSSKSSRSFGFPQKASFSSFRQGSFGSSQRTRVPSESQSTLSIPDGSSSSTGYQDSPFDSPHSLRKPKSGMFNFIRQKRSKAGLRPEDSEHPSLRAPPVPDNASYVSFLPGPRSPSPQIPSKFDSKRRRKRRELSDPLAVPPTPPPKDDELRLDTNFEDLNGIVDPSLWRNEAGDSPTSPTSSTNIASLSTHSRHDSSDHSIRSLGSFGPHPEFRDPFKPHKPTLAPTTPRQSFMDRKVSPKTILTPHSIPLSLPILPNDSSEDSSIPSWVAPESWAVQPDKDEDPEWSSADESNAIPIISSTIPSSSVVSINSGRVSLRDDNNIDSALPPSLNPRNRGKNAKASATAVTTKSLASSDPRNNYTIRIYRANHTYHVVNVSFNVTVGSLITSLNKKLLSGREETPHRLYLQERRRERVLGPTEKPAEIVKRRLLQTGYDLSDGLEMLGGDGLSFLLRFIFKSEALGTTEKDISFTDYEYIDLSSRGLRAIPVNLHGQAQSIVSLYLSRNPMLEIPLDFIQACSTLRELRLSHMAMKKVPHSVRHCVTLHRLDLSSNRIVDLDEAHLDYIPELQHLSLQNNRLEKLPWYFPRLRNLRTLHLANNQISVFPESICQLENLRDLDISFNSITEIPEEIAQMQNLERLIVVSNQISKIPGDFFKLDNLKQFDCRRNQMSDLSAICRLPRLEKLSADHNRVHALELCINPEMTSLDASHNDLTKLTLLSNPDTRARSYTITSLDVSHGNLSVFVDAISELDSLRTLNISHNHFKSIPESLGDLRKLETLICSDNSLESLPNSIGMLQKLETLDAHNNGMRALPDSLWQCASLMKINLTSNVLTVWNIPSGLRSSSVGDLSILSERKGSASSQSGRPRPPLTYSLEKLYLGENKFTDEVLRPLMLLESLRVLNLSFNHLQDLPNSFFRYFTKLEELYLSGNELTTLPTDDLQRMTNLSVLFLNGNKLQTLPAELGKVPSLMTLDVGSNILKYNINNWEFDWNWNFNKNLKYLNLSGNKRLQISSRATAVAPAQILAGFKSLSRLRVLGLMDVTLSSCMGSNVDVPDENDDRRVRTSTVSCMGYGIADTLGKNDHLNMLDLVYEFPGRQGELVFAMFGRALPHRGTTLGSVSNRLAKHLHDRFIDVFQSQLNTIKPEEGVPDAMRRAFLKLNHELYDSLFTQPSRKSSASSVMSMPSTPYDSVHGRSGASGLVLYVAGKRLYCANVGNILAVVSRSGTANAISTKHDPYDRDEMRRTRMAEGWISPPGLVNDEIDLSRSFGFFHLYSIIARPDVHIWDLSELDEFVIIANRGLWDYVSYQTAVDIAREERDDPMIAAQKLRDFAMSYGAEGSTMIMIIAVGDLFKAGAAAADPAVSSLLTRRRRARDAVLDVSLQRLGSEIPAPTGHITMVFTDIVNSTGLWELNPGMQAALAHHHQLLRRHLRLCGGYEVKTEGDAFVISFQTAVAALWWCMTIQHELLKTDWPLEMLECDDGKPVYDSKGRLIARGMSIRMGVHCGEPICEMDPVTRRMDYYGPMVNRVARIEHNASGGQIQVSSDVIKELQLARALDWDAEVDSDFTDSQYEAVEAVRRMGMVIVPVGEVKLKGLETTLHLSTIYPAELEGRKELRAKPENALGSRVQFSIEQMRQLGMLCLRLEALATSRIFRREEERPKEPDRRVRDSTLDDVEEKPSKFLYGNPDILLPEMKDSMSGTELMLLLDSMAGRIENAVRTINIGSSGDPLTCRDGVKGSLGAALINKAGLDIETLQTVLSLLREL</sequence>
<feature type="compositionally biased region" description="Polar residues" evidence="13">
    <location>
        <begin position="77"/>
        <end position="100"/>
    </location>
</feature>
<organism evidence="17">
    <name type="scientific">Flammulina velutipes</name>
    <name type="common">Agaricus velutipes</name>
    <dbReference type="NCBI Taxonomy" id="38945"/>
    <lineage>
        <taxon>Eukaryota</taxon>
        <taxon>Fungi</taxon>
        <taxon>Dikarya</taxon>
        <taxon>Basidiomycota</taxon>
        <taxon>Agaricomycotina</taxon>
        <taxon>Agaricomycetes</taxon>
        <taxon>Agaricomycetidae</taxon>
        <taxon>Agaricales</taxon>
        <taxon>Marasmiineae</taxon>
        <taxon>Physalacriaceae</taxon>
        <taxon>Flammulina</taxon>
    </lineage>
</organism>
<dbReference type="InterPro" id="IPR003591">
    <property type="entry name" value="Leu-rich_rpt_typical-subtyp"/>
</dbReference>
<dbReference type="InterPro" id="IPR050216">
    <property type="entry name" value="LRR_domain-containing"/>
</dbReference>
<evidence type="ECO:0000259" key="14">
    <source>
        <dbReference type="PROSITE" id="PS50125"/>
    </source>
</evidence>
<reference evidence="17" key="1">
    <citation type="journal article" date="2020" name="Jun Wu Xue Bao">
        <title>Sequence analysis of AC gene of flammulina velutipes and its response to abiotic stress.</title>
        <authorList>
            <person name="Du M."/>
        </authorList>
    </citation>
    <scope>NUCLEOTIDE SEQUENCE</scope>
</reference>
<dbReference type="PROSITE" id="PS50125">
    <property type="entry name" value="GUANYLATE_CYCLASE_2"/>
    <property type="match status" value="1"/>
</dbReference>
<evidence type="ECO:0000256" key="2">
    <source>
        <dbReference type="ARBA" id="ARBA00005381"/>
    </source>
</evidence>
<dbReference type="InterPro" id="IPR001054">
    <property type="entry name" value="A/G_cyclase"/>
</dbReference>
<dbReference type="Pfam" id="PF23598">
    <property type="entry name" value="LRR_14"/>
    <property type="match status" value="1"/>
</dbReference>
<dbReference type="GO" id="GO:0006171">
    <property type="term" value="P:cAMP biosynthetic process"/>
    <property type="evidence" value="ECO:0007669"/>
    <property type="project" value="UniProtKB-KW"/>
</dbReference>
<dbReference type="PANTHER" id="PTHR48051">
    <property type="match status" value="1"/>
</dbReference>
<evidence type="ECO:0000256" key="13">
    <source>
        <dbReference type="SAM" id="MobiDB-lite"/>
    </source>
</evidence>
<dbReference type="InterPro" id="IPR001932">
    <property type="entry name" value="PPM-type_phosphatase-like_dom"/>
</dbReference>
<evidence type="ECO:0000256" key="11">
    <source>
        <dbReference type="ARBA" id="ARBA00032597"/>
    </source>
</evidence>
<dbReference type="SMART" id="SM00365">
    <property type="entry name" value="LRR_SD22"/>
    <property type="match status" value="5"/>
</dbReference>
<dbReference type="SMART" id="SM00364">
    <property type="entry name" value="LRR_BAC"/>
    <property type="match status" value="9"/>
</dbReference>
<dbReference type="EC" id="4.6.1.1" evidence="3"/>
<dbReference type="SMART" id="SM00332">
    <property type="entry name" value="PP2Cc"/>
    <property type="match status" value="1"/>
</dbReference>
<feature type="compositionally biased region" description="Polar residues" evidence="13">
    <location>
        <begin position="222"/>
        <end position="233"/>
    </location>
</feature>
<feature type="compositionally biased region" description="Basic and acidic residues" evidence="13">
    <location>
        <begin position="239"/>
        <end position="248"/>
    </location>
</feature>
<dbReference type="Gene3D" id="3.30.70.1230">
    <property type="entry name" value="Nucleotide cyclase"/>
    <property type="match status" value="1"/>
</dbReference>
<dbReference type="PROSITE" id="PS50200">
    <property type="entry name" value="RA"/>
    <property type="match status" value="1"/>
</dbReference>
<dbReference type="SUPFAM" id="SSF81606">
    <property type="entry name" value="PP2C-like"/>
    <property type="match status" value="1"/>
</dbReference>
<dbReference type="GO" id="GO:0035556">
    <property type="term" value="P:intracellular signal transduction"/>
    <property type="evidence" value="ECO:0007669"/>
    <property type="project" value="InterPro"/>
</dbReference>
<dbReference type="Gene3D" id="3.80.10.10">
    <property type="entry name" value="Ribonuclease Inhibitor"/>
    <property type="match status" value="4"/>
</dbReference>
<dbReference type="Pfam" id="PF00481">
    <property type="entry name" value="PP2C"/>
    <property type="match status" value="1"/>
</dbReference>
<evidence type="ECO:0000256" key="12">
    <source>
        <dbReference type="ARBA" id="ARBA00032637"/>
    </source>
</evidence>
<dbReference type="CDD" id="cd07302">
    <property type="entry name" value="CHD"/>
    <property type="match status" value="1"/>
</dbReference>
<dbReference type="Pfam" id="PF13855">
    <property type="entry name" value="LRR_8"/>
    <property type="match status" value="3"/>
</dbReference>
<dbReference type="PROSITE" id="PS51450">
    <property type="entry name" value="LRR"/>
    <property type="match status" value="6"/>
</dbReference>
<feature type="region of interest" description="Disordered" evidence="13">
    <location>
        <begin position="366"/>
        <end position="401"/>
    </location>
</feature>
<feature type="compositionally biased region" description="Low complexity" evidence="13">
    <location>
        <begin position="290"/>
        <end position="306"/>
    </location>
</feature>
<keyword evidence="7" id="KW-0677">Repeat</keyword>
<evidence type="ECO:0000313" key="17">
    <source>
        <dbReference type="EMBL" id="QHW03306.1"/>
    </source>
</evidence>
<proteinExistence type="inferred from homology"/>
<feature type="domain" description="Ras-associating" evidence="15">
    <location>
        <begin position="407"/>
        <end position="506"/>
    </location>
</feature>
<keyword evidence="10 17" id="KW-0456">Lyase</keyword>
<keyword evidence="9" id="KW-0115">cAMP biosynthesis</keyword>